<protein>
    <submittedName>
        <fullName evidence="2">Recombinase RecT</fullName>
    </submittedName>
</protein>
<sequence>MTTTQQDKPAAVRQDAPAPPEPITPLNDNRAEMAIQTADQVLEITADQRFWTKAQRSALASIGLANAPTHEQVAFFHICKSTGLDPFRHEIYYIGRTRKVYNKPDELIYTAQTGIDGFRHIGQRTKRFIRRQGPFWTGPEDDPKWWVEGEDGINRRRWVDVWLGEEHPAAAMCRIEHYSIAGDRTVSQAVALFKEFAVTKDEWTRDAYGEGQRTGNKILSGLWPRMGTHMIGKVAEAQAWRIAFPRELTGIYEHDEMGRADAEQRELARDEGTARRRAARSEASQPGPVVIRGTVVESATGDGGAEPGPDGNQQPSPSPDDTAGPPTLEELRAEVRAYAAALGRNVTQVTRRWRESNGKNTTEATPEELSQLLDGLRDHVVAALRAYNEDAAQYLAAGGMLVRQNPDHRAWGRSAADRA</sequence>
<feature type="region of interest" description="Disordered" evidence="1">
    <location>
        <begin position="255"/>
        <end position="326"/>
    </location>
</feature>
<evidence type="ECO:0000256" key="1">
    <source>
        <dbReference type="SAM" id="MobiDB-lite"/>
    </source>
</evidence>
<feature type="region of interest" description="Disordered" evidence="1">
    <location>
        <begin position="1"/>
        <end position="27"/>
    </location>
</feature>
<accession>A0ABW0V990</accession>
<comment type="caution">
    <text evidence="2">The sequence shown here is derived from an EMBL/GenBank/DDBJ whole genome shotgun (WGS) entry which is preliminary data.</text>
</comment>
<dbReference type="Pfam" id="PF03837">
    <property type="entry name" value="RecT"/>
    <property type="match status" value="1"/>
</dbReference>
<dbReference type="EMBL" id="JBHSOC010000011">
    <property type="protein sequence ID" value="MFC5641364.1"/>
    <property type="molecule type" value="Genomic_DNA"/>
</dbReference>
<proteinExistence type="predicted"/>
<dbReference type="InterPro" id="IPR018330">
    <property type="entry name" value="RecT_fam"/>
</dbReference>
<gene>
    <name evidence="2" type="ORF">ACFPZF_08310</name>
</gene>
<reference evidence="3" key="1">
    <citation type="journal article" date="2019" name="Int. J. Syst. Evol. Microbiol.">
        <title>The Global Catalogue of Microorganisms (GCM) 10K type strain sequencing project: providing services to taxonomists for standard genome sequencing and annotation.</title>
        <authorList>
            <consortium name="The Broad Institute Genomics Platform"/>
            <consortium name="The Broad Institute Genome Sequencing Center for Infectious Disease"/>
            <person name="Wu L."/>
            <person name="Ma J."/>
        </authorList>
    </citation>
    <scope>NUCLEOTIDE SEQUENCE [LARGE SCALE GENOMIC DNA]</scope>
    <source>
        <strain evidence="3">CGMCC 4.1622</strain>
    </source>
</reference>
<dbReference type="RefSeq" id="WP_346143427.1">
    <property type="nucleotide sequence ID" value="NZ_BAAAUA010000013.1"/>
</dbReference>
<feature type="compositionally biased region" description="Basic and acidic residues" evidence="1">
    <location>
        <begin position="255"/>
        <end position="274"/>
    </location>
</feature>
<name>A0ABW0V990_9ACTN</name>
<evidence type="ECO:0000313" key="2">
    <source>
        <dbReference type="EMBL" id="MFC5641364.1"/>
    </source>
</evidence>
<organism evidence="2 3">
    <name type="scientific">Kitasatospora cinereorecta</name>
    <dbReference type="NCBI Taxonomy" id="285560"/>
    <lineage>
        <taxon>Bacteria</taxon>
        <taxon>Bacillati</taxon>
        <taxon>Actinomycetota</taxon>
        <taxon>Actinomycetes</taxon>
        <taxon>Kitasatosporales</taxon>
        <taxon>Streptomycetaceae</taxon>
        <taxon>Kitasatospora</taxon>
    </lineage>
</organism>
<keyword evidence="3" id="KW-1185">Reference proteome</keyword>
<evidence type="ECO:0000313" key="3">
    <source>
        <dbReference type="Proteomes" id="UP001596066"/>
    </source>
</evidence>
<dbReference type="Proteomes" id="UP001596066">
    <property type="component" value="Unassembled WGS sequence"/>
</dbReference>